<dbReference type="InterPro" id="IPR022694">
    <property type="entry name" value="3-OHacyl-CoA_DH"/>
</dbReference>
<feature type="domain" description="3-hydroxyacyl-CoA dehydrogenase NAD binding" evidence="6">
    <location>
        <begin position="12"/>
        <end position="192"/>
    </location>
</feature>
<proteinExistence type="inferred from homology"/>
<keyword evidence="3" id="KW-0560">Oxidoreductase</keyword>
<evidence type="ECO:0000256" key="3">
    <source>
        <dbReference type="ARBA" id="ARBA00023002"/>
    </source>
</evidence>
<dbReference type="Pfam" id="PF00725">
    <property type="entry name" value="3HCDH"/>
    <property type="match status" value="1"/>
</dbReference>
<dbReference type="GO" id="GO:0016616">
    <property type="term" value="F:oxidoreductase activity, acting on the CH-OH group of donors, NAD or NADP as acceptor"/>
    <property type="evidence" value="ECO:0007669"/>
    <property type="project" value="InterPro"/>
</dbReference>
<dbReference type="Proteomes" id="UP000053528">
    <property type="component" value="Unassembled WGS sequence"/>
</dbReference>
<dbReference type="Gene3D" id="3.40.50.720">
    <property type="entry name" value="NAD(P)-binding Rossmann-like Domain"/>
    <property type="match status" value="1"/>
</dbReference>
<feature type="site" description="Important for catalytic activity" evidence="4">
    <location>
        <position position="149"/>
    </location>
</feature>
<dbReference type="RefSeq" id="WP_035756345.1">
    <property type="nucleotide sequence ID" value="NZ_JRNH01000020.1"/>
</dbReference>
<dbReference type="Gene3D" id="1.10.1040.10">
    <property type="entry name" value="N-(1-d-carboxylethyl)-l-norvaline Dehydrogenase, domain 2"/>
    <property type="match status" value="1"/>
</dbReference>
<dbReference type="AlphaFoldDB" id="A0A096AGV3"/>
<dbReference type="EMBL" id="JRNH01000020">
    <property type="protein sequence ID" value="KGF20184.1"/>
    <property type="molecule type" value="Genomic_DNA"/>
</dbReference>
<dbReference type="GO" id="GO:0070403">
    <property type="term" value="F:NAD+ binding"/>
    <property type="evidence" value="ECO:0007669"/>
    <property type="project" value="InterPro"/>
</dbReference>
<evidence type="ECO:0000256" key="4">
    <source>
        <dbReference type="PIRSR" id="PIRSR000105-1"/>
    </source>
</evidence>
<dbReference type="GO" id="GO:0006631">
    <property type="term" value="P:fatty acid metabolic process"/>
    <property type="evidence" value="ECO:0007669"/>
    <property type="project" value="InterPro"/>
</dbReference>
<dbReference type="InterPro" id="IPR036291">
    <property type="entry name" value="NAD(P)-bd_dom_sf"/>
</dbReference>
<dbReference type="InterPro" id="IPR006176">
    <property type="entry name" value="3-OHacyl-CoA_DH_NAD-bd"/>
</dbReference>
<evidence type="ECO:0000313" key="8">
    <source>
        <dbReference type="Proteomes" id="UP000053528"/>
    </source>
</evidence>
<dbReference type="NCBIfam" id="NF006143">
    <property type="entry name" value="PRK08293.1"/>
    <property type="match status" value="1"/>
</dbReference>
<dbReference type="SUPFAM" id="SSF48179">
    <property type="entry name" value="6-phosphogluconate dehydrogenase C-terminal domain-like"/>
    <property type="match status" value="1"/>
</dbReference>
<organism evidence="7 8">
    <name type="scientific">Pseudoglutamicibacter albus DNF00011</name>
    <dbReference type="NCBI Taxonomy" id="1401063"/>
    <lineage>
        <taxon>Bacteria</taxon>
        <taxon>Bacillati</taxon>
        <taxon>Actinomycetota</taxon>
        <taxon>Actinomycetes</taxon>
        <taxon>Micrococcales</taxon>
        <taxon>Micrococcaceae</taxon>
        <taxon>Pseudoglutamicibacter</taxon>
    </lineage>
</organism>
<reference evidence="7 8" key="1">
    <citation type="submission" date="2014-07" db="EMBL/GenBank/DDBJ databases">
        <authorList>
            <person name="McCorrison J."/>
            <person name="Sanka R."/>
            <person name="Torralba M."/>
            <person name="Gillis M."/>
            <person name="Haft D.H."/>
            <person name="Methe B."/>
            <person name="Sutton G."/>
            <person name="Nelson K.E."/>
        </authorList>
    </citation>
    <scope>NUCLEOTIDE SEQUENCE [LARGE SCALE GENOMIC DNA]</scope>
    <source>
        <strain evidence="7 8">DNF00011</strain>
    </source>
</reference>
<name>A0A096AGV3_9MICC</name>
<dbReference type="InterPro" id="IPR006108">
    <property type="entry name" value="3HC_DH_C"/>
</dbReference>
<dbReference type="PIRSF" id="PIRSF000105">
    <property type="entry name" value="HCDH"/>
    <property type="match status" value="1"/>
</dbReference>
<dbReference type="InterPro" id="IPR008927">
    <property type="entry name" value="6-PGluconate_DH-like_C_sf"/>
</dbReference>
<evidence type="ECO:0000313" key="7">
    <source>
        <dbReference type="EMBL" id="KGF20184.1"/>
    </source>
</evidence>
<accession>A0A096AGV3</accession>
<dbReference type="PANTHER" id="PTHR48075">
    <property type="entry name" value="3-HYDROXYACYL-COA DEHYDROGENASE FAMILY PROTEIN"/>
    <property type="match status" value="1"/>
</dbReference>
<dbReference type="InterPro" id="IPR013328">
    <property type="entry name" value="6PGD_dom2"/>
</dbReference>
<gene>
    <name evidence="7" type="ORF">HMPREF2128_06570</name>
</gene>
<sequence length="304" mass="33517">MSESNNAAEFTTVTVLGGGVLGSQIAMQAAYHGKDVIIYDPFQESIDKLPARWAWMRKGYSEDLADFTDEKFEEAVARIKTTTDLEEAVSGVDIIIEAVPENLELKRETWTKAGKLADERTLLATNTSSLLPSLFADSTGAPERFVAIHYANRIWKQNLAEVMETPKTEQAFVEKALTYAKETGMVPAHVKKETPGYFLNSLLIPWLNAGSDLYMNGVGTPEDIDNAWKLGTGFARGPFEVYDVVGFHVASNIASTSEDETRQRFGKKLKEAIDAGFSGIADGKGFYIYDENGKPVGPNEFFTE</sequence>
<evidence type="ECO:0000256" key="2">
    <source>
        <dbReference type="ARBA" id="ARBA00009463"/>
    </source>
</evidence>
<evidence type="ECO:0000259" key="5">
    <source>
        <dbReference type="Pfam" id="PF00725"/>
    </source>
</evidence>
<evidence type="ECO:0000256" key="1">
    <source>
        <dbReference type="ARBA" id="ARBA00005086"/>
    </source>
</evidence>
<dbReference type="SUPFAM" id="SSF51735">
    <property type="entry name" value="NAD(P)-binding Rossmann-fold domains"/>
    <property type="match status" value="1"/>
</dbReference>
<comment type="pathway">
    <text evidence="1">Lipid metabolism; butanoate metabolism.</text>
</comment>
<feature type="domain" description="3-hydroxyacyl-CoA dehydrogenase C-terminal" evidence="5">
    <location>
        <begin position="196"/>
        <end position="289"/>
    </location>
</feature>
<comment type="caution">
    <text evidence="7">The sequence shown here is derived from an EMBL/GenBank/DDBJ whole genome shotgun (WGS) entry which is preliminary data.</text>
</comment>
<dbReference type="PANTHER" id="PTHR48075:SF5">
    <property type="entry name" value="3-HYDROXYBUTYRYL-COA DEHYDROGENASE"/>
    <property type="match status" value="1"/>
</dbReference>
<protein>
    <submittedName>
        <fullName evidence="7">3-hydroxybutyryl-CoA dehydrogenase</fullName>
    </submittedName>
</protein>
<comment type="similarity">
    <text evidence="2">Belongs to the 3-hydroxyacyl-CoA dehydrogenase family.</text>
</comment>
<evidence type="ECO:0000259" key="6">
    <source>
        <dbReference type="Pfam" id="PF02737"/>
    </source>
</evidence>
<dbReference type="Pfam" id="PF02737">
    <property type="entry name" value="3HCDH_N"/>
    <property type="match status" value="1"/>
</dbReference>